<evidence type="ECO:0000313" key="1">
    <source>
        <dbReference type="EMBL" id="MBB3667737.1"/>
    </source>
</evidence>
<comment type="caution">
    <text evidence="1">The sequence shown here is derived from an EMBL/GenBank/DDBJ whole genome shotgun (WGS) entry which is preliminary data.</text>
</comment>
<reference evidence="1 2" key="1">
    <citation type="submission" date="2020-08" db="EMBL/GenBank/DDBJ databases">
        <title>Sequencing the genomes of 1000 actinobacteria strains.</title>
        <authorList>
            <person name="Klenk H.-P."/>
        </authorList>
    </citation>
    <scope>NUCLEOTIDE SEQUENCE [LARGE SCALE GENOMIC DNA]</scope>
    <source>
        <strain evidence="1 2">DSM 28238</strain>
    </source>
</reference>
<proteinExistence type="predicted"/>
<dbReference type="SUPFAM" id="SSF51726">
    <property type="entry name" value="UROD/MetE-like"/>
    <property type="match status" value="1"/>
</dbReference>
<dbReference type="RefSeq" id="WP_183358160.1">
    <property type="nucleotide sequence ID" value="NZ_BAABKR010000001.1"/>
</dbReference>
<sequence length="355" mass="38164">MTLRFAAPAVMGGADYRRATELTNAELHAPHLQPLLELPQRGNHASLLGRTVAHLTELYAELASYGWRLVQRPGADHSRAVSLLNSDVDALADVRGERADTHHDDAPLPLNLEVLGPVSLAAQLHLPGGEKALIDHGARRDLADSLATGLMAHVAHVRRAAAAEQVHVVLLEPDYARVLAGDVPTASGYRTLRSLHRDETRQLLGVVVQALRDAGAASVILDFGQPMTAEQIEDFRSRSGSAVDGFTLPVHLAQTQDWERAAALVEDGANLWAALLDPQEADHSTRLPQVSALADRLAAPWRGLGMPLTALEAFTVTGCGAEHRGRLARLSEAGSMRTLTRLRGAAEALTDQIRQ</sequence>
<evidence type="ECO:0000313" key="2">
    <source>
        <dbReference type="Proteomes" id="UP000547528"/>
    </source>
</evidence>
<protein>
    <submittedName>
        <fullName evidence="1">Uncharacterized protein</fullName>
    </submittedName>
</protein>
<gene>
    <name evidence="1" type="ORF">FHX47_001358</name>
</gene>
<organism evidence="1 2">
    <name type="scientific">Garicola koreensis</name>
    <dbReference type="NCBI Taxonomy" id="1262554"/>
    <lineage>
        <taxon>Bacteria</taxon>
        <taxon>Bacillati</taxon>
        <taxon>Actinomycetota</taxon>
        <taxon>Actinomycetes</taxon>
        <taxon>Micrococcales</taxon>
        <taxon>Micrococcaceae</taxon>
        <taxon>Garicola</taxon>
    </lineage>
</organism>
<dbReference type="Proteomes" id="UP000547528">
    <property type="component" value="Unassembled WGS sequence"/>
</dbReference>
<dbReference type="AlphaFoldDB" id="A0A7W5TSA5"/>
<dbReference type="InterPro" id="IPR038071">
    <property type="entry name" value="UROD/MetE-like_sf"/>
</dbReference>
<accession>A0A7W5TSA5</accession>
<dbReference type="EMBL" id="JACIBT010000003">
    <property type="protein sequence ID" value="MBB3667737.1"/>
    <property type="molecule type" value="Genomic_DNA"/>
</dbReference>
<keyword evidence="2" id="KW-1185">Reference proteome</keyword>
<name>A0A7W5TSA5_9MICC</name>